<protein>
    <submittedName>
        <fullName evidence="1">Uncharacterized protein</fullName>
    </submittedName>
</protein>
<gene>
    <name evidence="1" type="ORF">XBKQ1_890002</name>
</gene>
<proteinExistence type="predicted"/>
<keyword evidence="2" id="KW-1185">Reference proteome</keyword>
<dbReference type="HOGENOM" id="CLU_3334969_0_0_6"/>
<reference evidence="1" key="1">
    <citation type="submission" date="2013-07" db="EMBL/GenBank/DDBJ databases">
        <title>Sub-species coevolution in mutualistic symbiosis.</title>
        <authorList>
            <person name="Murfin K."/>
            <person name="Klassen J."/>
            <person name="Lee M."/>
            <person name="Forst S."/>
            <person name="Stock P."/>
            <person name="Goodrich-Blair H."/>
        </authorList>
    </citation>
    <scope>NUCLEOTIDE SEQUENCE [LARGE SCALE GENOMIC DNA]</scope>
    <source>
        <strain evidence="1">Kraussei Quebec</strain>
    </source>
</reference>
<evidence type="ECO:0000313" key="2">
    <source>
        <dbReference type="Proteomes" id="UP000028500"/>
    </source>
</evidence>
<dbReference type="EMBL" id="CBSY010000282">
    <property type="protein sequence ID" value="CDH22050.1"/>
    <property type="molecule type" value="Genomic_DNA"/>
</dbReference>
<comment type="caution">
    <text evidence="1">The sequence shown here is derived from an EMBL/GenBank/DDBJ whole genome shotgun (WGS) entry which is preliminary data.</text>
</comment>
<dbReference type="AlphaFoldDB" id="A0A077PC36"/>
<name>A0A077PC36_XENBV</name>
<accession>A0A077PC36</accession>
<sequence>MTIFIIKNLSVNICNYLILKINYNLFDLLGRSIGSHYSYNE</sequence>
<organism evidence="1 2">
    <name type="scientific">Xenorhabdus bovienii str. kraussei Quebec</name>
    <dbReference type="NCBI Taxonomy" id="1398203"/>
    <lineage>
        <taxon>Bacteria</taxon>
        <taxon>Pseudomonadati</taxon>
        <taxon>Pseudomonadota</taxon>
        <taxon>Gammaproteobacteria</taxon>
        <taxon>Enterobacterales</taxon>
        <taxon>Morganellaceae</taxon>
        <taxon>Xenorhabdus</taxon>
    </lineage>
</organism>
<dbReference type="Proteomes" id="UP000028500">
    <property type="component" value="Unassembled WGS sequence"/>
</dbReference>
<evidence type="ECO:0000313" key="1">
    <source>
        <dbReference type="EMBL" id="CDH22050.1"/>
    </source>
</evidence>